<reference evidence="9 10" key="1">
    <citation type="submission" date="2015-02" db="EMBL/GenBank/DDBJ databases">
        <title>Draft genome sequences of ten Microbacterium spp. with emphasis on heavy metal contaminated environments.</title>
        <authorList>
            <person name="Corretto E."/>
        </authorList>
    </citation>
    <scope>NUCLEOTIDE SEQUENCE [LARGE SCALE GENOMIC DNA]</scope>
    <source>
        <strain evidence="9 10">BEL4b</strain>
    </source>
</reference>
<dbReference type="Gene3D" id="3.30.70.3450">
    <property type="match status" value="1"/>
</dbReference>
<evidence type="ECO:0000259" key="8">
    <source>
        <dbReference type="PROSITE" id="PS51387"/>
    </source>
</evidence>
<dbReference type="InterPro" id="IPR025650">
    <property type="entry name" value="Alkyl-DHAP_Synthase"/>
</dbReference>
<dbReference type="EC" id="1.-.-.-" evidence="9"/>
<dbReference type="InterPro" id="IPR016171">
    <property type="entry name" value="Vanillyl_alc_oxidase_C-sub2"/>
</dbReference>
<dbReference type="GO" id="GO:0008610">
    <property type="term" value="P:lipid biosynthetic process"/>
    <property type="evidence" value="ECO:0007669"/>
    <property type="project" value="InterPro"/>
</dbReference>
<evidence type="ECO:0000256" key="1">
    <source>
        <dbReference type="ARBA" id="ARBA00008000"/>
    </source>
</evidence>
<dbReference type="InterPro" id="IPR036318">
    <property type="entry name" value="FAD-bd_PCMH-like_sf"/>
</dbReference>
<evidence type="ECO:0000256" key="6">
    <source>
        <dbReference type="PIRSR" id="PIRSR625650-3"/>
    </source>
</evidence>
<feature type="binding site" evidence="6">
    <location>
        <begin position="270"/>
        <end position="276"/>
    </location>
    <ligand>
        <name>FAD</name>
        <dbReference type="ChEBI" id="CHEBI:57692"/>
    </ligand>
</feature>
<dbReference type="Pfam" id="PF02913">
    <property type="entry name" value="FAD-oxidase_C"/>
    <property type="match status" value="1"/>
</dbReference>
<dbReference type="EMBL" id="JYIW01000026">
    <property type="protein sequence ID" value="KJL27844.1"/>
    <property type="molecule type" value="Genomic_DNA"/>
</dbReference>
<comment type="similarity">
    <text evidence="1">Belongs to the FAD-binding oxidoreductase/transferase type 4 family.</text>
</comment>
<dbReference type="PANTHER" id="PTHR46568">
    <property type="entry name" value="ALKYLDIHYDROXYACETONEPHOSPHATE SYNTHASE, PEROXISOMAL"/>
    <property type="match status" value="1"/>
</dbReference>
<comment type="cofactor">
    <cofactor evidence="6">
        <name>FAD</name>
        <dbReference type="ChEBI" id="CHEBI:57692"/>
    </cofactor>
</comment>
<dbReference type="InterPro" id="IPR006094">
    <property type="entry name" value="Oxid_FAD_bind_N"/>
</dbReference>
<evidence type="ECO:0000313" key="10">
    <source>
        <dbReference type="Proteomes" id="UP000033640"/>
    </source>
</evidence>
<gene>
    <name evidence="9" type="ORF">RS83_02900</name>
</gene>
<protein>
    <submittedName>
        <fullName evidence="9">Putative FAD-linked oxidoreductase</fullName>
        <ecNumber evidence="9">1.-.-.-</ecNumber>
    </submittedName>
</protein>
<evidence type="ECO:0000256" key="3">
    <source>
        <dbReference type="ARBA" id="ARBA00022827"/>
    </source>
</evidence>
<keyword evidence="3 6" id="KW-0274">FAD</keyword>
<evidence type="ECO:0000313" key="9">
    <source>
        <dbReference type="EMBL" id="KJL27844.1"/>
    </source>
</evidence>
<dbReference type="GO" id="GO:0071949">
    <property type="term" value="F:FAD binding"/>
    <property type="evidence" value="ECO:0007669"/>
    <property type="project" value="InterPro"/>
</dbReference>
<sequence length="544" mass="57265">MDHENGTVDADRLMRWNGWGDPAKAKDLPLAVRTLLPLLLGRIRKPAAPVELVDVRIAETALDADDIATLAVIVGTEHVDGSAQARIRHAGGRSTPDLLRRRATEQRVPDAVVRPATHDEVRDVLAVAATRGIAVIPFGGGTSVVGALDPERGAHHAVVSLDLRRLSGLIRLDELSGQATLAAGTTGPDAEALLLAHGLELGHYPQSFRYATIGGFAAARSSGQNSAGYGRFDAMVTGIRVATPTGDLDLGRAPGSAAGPDLIRVFLGSEGIFGVITEVTVRVHAVSRDRVLESWSFPDFASGAEGLRRVSQHGGGATVIRLSDEAETAVSLAQVGRIGRALAKGASVVTVYEGDDVPDRRERVSALLREAGGTSSGEGASEDWLAGRFDGPYLRDSLLDAGVFCETLETATTWSNLSHLRAAVTGALREGFDSAGARSYVMCHVSHVYPTGASLYFTVLAGLRGDPLELWAEVKARTNDAIIGAGGTISHHHAVGRDHAPWLAEEIGETGIRILAAIKRELDPHAIMNPGAVIPAAPVSGERR</sequence>
<dbReference type="SUPFAM" id="SSF56176">
    <property type="entry name" value="FAD-binding/transporter-associated domain-like"/>
    <property type="match status" value="1"/>
</dbReference>
<evidence type="ECO:0000256" key="5">
    <source>
        <dbReference type="PIRSR" id="PIRSR625650-2"/>
    </source>
</evidence>
<evidence type="ECO:0000256" key="4">
    <source>
        <dbReference type="PIRSR" id="PIRSR625650-1"/>
    </source>
</evidence>
<dbReference type="RefSeq" id="WP_231587790.1">
    <property type="nucleotide sequence ID" value="NZ_JYIW01000026.1"/>
</dbReference>
<organism evidence="9 10">
    <name type="scientific">Microbacterium oxydans</name>
    <dbReference type="NCBI Taxonomy" id="82380"/>
    <lineage>
        <taxon>Bacteria</taxon>
        <taxon>Bacillati</taxon>
        <taxon>Actinomycetota</taxon>
        <taxon>Actinomycetes</taxon>
        <taxon>Micrococcales</taxon>
        <taxon>Microbacteriaceae</taxon>
        <taxon>Microbacterium</taxon>
    </lineage>
</organism>
<dbReference type="SUPFAM" id="SSF55103">
    <property type="entry name" value="FAD-linked oxidases, C-terminal domain"/>
    <property type="match status" value="1"/>
</dbReference>
<dbReference type="Gene3D" id="3.30.300.330">
    <property type="match status" value="1"/>
</dbReference>
<dbReference type="Proteomes" id="UP000033640">
    <property type="component" value="Unassembled WGS sequence"/>
</dbReference>
<keyword evidence="2" id="KW-0285">Flavoprotein</keyword>
<feature type="site" description="Important for enzyme activity" evidence="7">
    <location>
        <position position="321"/>
    </location>
</feature>
<dbReference type="InterPro" id="IPR016164">
    <property type="entry name" value="FAD-linked_Oxase-like_C"/>
</dbReference>
<dbReference type="InterPro" id="IPR016169">
    <property type="entry name" value="FAD-bd_PCMH_sub2"/>
</dbReference>
<dbReference type="GO" id="GO:0008609">
    <property type="term" value="F:alkylglycerone-phosphate synthase activity"/>
    <property type="evidence" value="ECO:0007669"/>
    <property type="project" value="InterPro"/>
</dbReference>
<accession>A0A0F0L579</accession>
<feature type="binding site" evidence="5">
    <location>
        <position position="395"/>
    </location>
    <ligand>
        <name>substrate</name>
    </ligand>
</feature>
<evidence type="ECO:0000256" key="2">
    <source>
        <dbReference type="ARBA" id="ARBA00022630"/>
    </source>
</evidence>
<dbReference type="PROSITE" id="PS51387">
    <property type="entry name" value="FAD_PCMH"/>
    <property type="match status" value="1"/>
</dbReference>
<dbReference type="PATRIC" id="fig|82380.11.peg.2940"/>
<dbReference type="Pfam" id="PF01565">
    <property type="entry name" value="FAD_binding_4"/>
    <property type="match status" value="1"/>
</dbReference>
<dbReference type="Gene3D" id="1.10.45.10">
    <property type="entry name" value="Vanillyl-alcohol Oxidase, Chain A, domain 4"/>
    <property type="match status" value="1"/>
</dbReference>
<evidence type="ECO:0000256" key="7">
    <source>
        <dbReference type="PIRSR" id="PIRSR625650-4"/>
    </source>
</evidence>
<dbReference type="Gene3D" id="3.30.465.10">
    <property type="match status" value="1"/>
</dbReference>
<feature type="active site" description="Proton donor/acceptor" evidence="4">
    <location>
        <position position="456"/>
    </location>
</feature>
<dbReference type="PANTHER" id="PTHR46568:SF1">
    <property type="entry name" value="ALKYLDIHYDROXYACETONEPHOSPHATE SYNTHASE, PEROXISOMAL"/>
    <property type="match status" value="1"/>
</dbReference>
<proteinExistence type="inferred from homology"/>
<dbReference type="InterPro" id="IPR016166">
    <property type="entry name" value="FAD-bd_PCMH"/>
</dbReference>
<name>A0A0F0L579_9MICO</name>
<keyword evidence="9" id="KW-0560">Oxidoreductase</keyword>
<feature type="domain" description="FAD-binding PCMH-type" evidence="8">
    <location>
        <begin position="105"/>
        <end position="286"/>
    </location>
</feature>
<dbReference type="InterPro" id="IPR004113">
    <property type="entry name" value="FAD-bd_oxidored_4_C"/>
</dbReference>
<comment type="caution">
    <text evidence="9">The sequence shown here is derived from an EMBL/GenBank/DDBJ whole genome shotgun (WGS) entry which is preliminary data.</text>
</comment>
<dbReference type="AlphaFoldDB" id="A0A0F0L579"/>
<feature type="binding site" evidence="6">
    <location>
        <begin position="137"/>
        <end position="143"/>
    </location>
    <ligand>
        <name>FAD</name>
        <dbReference type="ChEBI" id="CHEBI:57692"/>
    </ligand>
</feature>
<dbReference type="GO" id="GO:0016491">
    <property type="term" value="F:oxidoreductase activity"/>
    <property type="evidence" value="ECO:0007669"/>
    <property type="project" value="UniProtKB-KW"/>
</dbReference>